<dbReference type="OrthoDB" id="8117508at2"/>
<evidence type="ECO:0000313" key="1">
    <source>
        <dbReference type="EMBL" id="TDR34703.1"/>
    </source>
</evidence>
<comment type="caution">
    <text evidence="1">The sequence shown here is derived from an EMBL/GenBank/DDBJ whole genome shotgun (WGS) entry which is preliminary data.</text>
</comment>
<dbReference type="AlphaFoldDB" id="A0A4V6PY64"/>
<name>A0A4V6PY64_9HYPH</name>
<gene>
    <name evidence="1" type="ORF">DES43_113134</name>
</gene>
<reference evidence="1 2" key="1">
    <citation type="submission" date="2019-03" db="EMBL/GenBank/DDBJ databases">
        <title>Genomic Encyclopedia of Type Strains, Phase IV (KMG-IV): sequencing the most valuable type-strain genomes for metagenomic binning, comparative biology and taxonomic classification.</title>
        <authorList>
            <person name="Goeker M."/>
        </authorList>
    </citation>
    <scope>NUCLEOTIDE SEQUENCE [LARGE SCALE GENOMIC DNA]</scope>
    <source>
        <strain evidence="1 2">DSM 11603</strain>
    </source>
</reference>
<sequence>MAWFSPLVGQRVDLSPEEIQPDDFPASLLDRGRASVENMLERFRADERALVADIEDKTEQLRQTRIAIQAFEAADHILVAGDPDFAEIEPVPELETPKIVMKHKAIRS</sequence>
<dbReference type="Proteomes" id="UP000294958">
    <property type="component" value="Unassembled WGS sequence"/>
</dbReference>
<evidence type="ECO:0000313" key="2">
    <source>
        <dbReference type="Proteomes" id="UP000294958"/>
    </source>
</evidence>
<accession>A0A4V6PY64</accession>
<protein>
    <submittedName>
        <fullName evidence="1">Uncharacterized protein</fullName>
    </submittedName>
</protein>
<organism evidence="1 2">
    <name type="scientific">Aquamicrobium defluvii</name>
    <dbReference type="NCBI Taxonomy" id="69279"/>
    <lineage>
        <taxon>Bacteria</taxon>
        <taxon>Pseudomonadati</taxon>
        <taxon>Pseudomonadota</taxon>
        <taxon>Alphaproteobacteria</taxon>
        <taxon>Hyphomicrobiales</taxon>
        <taxon>Phyllobacteriaceae</taxon>
        <taxon>Aquamicrobium</taxon>
    </lineage>
</organism>
<dbReference type="EMBL" id="SNZF01000013">
    <property type="protein sequence ID" value="TDR34703.1"/>
    <property type="molecule type" value="Genomic_DNA"/>
</dbReference>
<keyword evidence="2" id="KW-1185">Reference proteome</keyword>
<dbReference type="RefSeq" id="WP_133675404.1">
    <property type="nucleotide sequence ID" value="NZ_SNZF01000013.1"/>
</dbReference>
<proteinExistence type="predicted"/>